<evidence type="ECO:0000313" key="3">
    <source>
        <dbReference type="Proteomes" id="UP000472261"/>
    </source>
</evidence>
<evidence type="ECO:0000259" key="1">
    <source>
        <dbReference type="PROSITE" id="PS51126"/>
    </source>
</evidence>
<gene>
    <name evidence="2" type="primary">LOC116241716</name>
</gene>
<keyword evidence="3" id="KW-1185">Reference proteome</keyword>
<accession>A0A669QZX6</accession>
<dbReference type="Pfam" id="PF01843">
    <property type="entry name" value="DIL"/>
    <property type="match status" value="1"/>
</dbReference>
<evidence type="ECO:0000313" key="2">
    <source>
        <dbReference type="Ensembl" id="ENSPCLP00000020066.1"/>
    </source>
</evidence>
<dbReference type="Ensembl" id="ENSPCLT00000027325.1">
    <property type="protein sequence ID" value="ENSPCLP00000020066.1"/>
    <property type="gene ID" value="ENSPCLG00000017243.1"/>
</dbReference>
<dbReference type="GO" id="GO:0035024">
    <property type="term" value="P:negative regulation of Rho protein signal transduction"/>
    <property type="evidence" value="ECO:0007669"/>
    <property type="project" value="TreeGrafter"/>
</dbReference>
<dbReference type="PROSITE" id="PS51126">
    <property type="entry name" value="DILUTE"/>
    <property type="match status" value="1"/>
</dbReference>
<dbReference type="GO" id="GO:0005911">
    <property type="term" value="C:cell-cell junction"/>
    <property type="evidence" value="ECO:0007669"/>
    <property type="project" value="TreeGrafter"/>
</dbReference>
<sequence>MNFGLNSGGFGFCRPAGSAGPFFQWSRAVRIRTNLDLLLDWLQAVGLGDIAAEFFRKLSATANLLCTPRSSLSKATWARLRAEYPALSPAQLHHVLRHYQLGPGQGYPEGWSPPPEERDAVASGDIFESFSDHPPLLLPTDGFQLRLGEAVTDSGLQAALFRIRRMLWEREEGALPANLSAMGRDGGV</sequence>
<protein>
    <recommendedName>
        <fullName evidence="1">Dilute domain-containing protein</fullName>
    </recommendedName>
</protein>
<dbReference type="Proteomes" id="UP000472261">
    <property type="component" value="Unplaced"/>
</dbReference>
<dbReference type="InterPro" id="IPR052072">
    <property type="entry name" value="Vascular_dev_regulator"/>
</dbReference>
<dbReference type="InterPro" id="IPR002710">
    <property type="entry name" value="Dilute_dom"/>
</dbReference>
<dbReference type="AlphaFoldDB" id="A0A669QZX6"/>
<reference evidence="2" key="2">
    <citation type="submission" date="2025-09" db="UniProtKB">
        <authorList>
            <consortium name="Ensembl"/>
        </authorList>
    </citation>
    <scope>IDENTIFICATION</scope>
</reference>
<dbReference type="RefSeq" id="XP_031468115.1">
    <property type="nucleotide sequence ID" value="XM_031612255.1"/>
</dbReference>
<dbReference type="PANTHER" id="PTHR16027">
    <property type="entry name" value="DILUTE DOMAIN-CONTAINING PROTEIN YPR089W"/>
    <property type="match status" value="1"/>
</dbReference>
<feature type="domain" description="Dilute" evidence="1">
    <location>
        <begin position="1"/>
        <end position="132"/>
    </location>
</feature>
<reference evidence="2" key="1">
    <citation type="submission" date="2025-08" db="UniProtKB">
        <authorList>
            <consortium name="Ensembl"/>
        </authorList>
    </citation>
    <scope>IDENTIFICATION</scope>
</reference>
<dbReference type="GeneID" id="116241716"/>
<organism evidence="2 3">
    <name type="scientific">Phasianus colchicus</name>
    <name type="common">Common pheasant</name>
    <dbReference type="NCBI Taxonomy" id="9054"/>
    <lineage>
        <taxon>Eukaryota</taxon>
        <taxon>Metazoa</taxon>
        <taxon>Chordata</taxon>
        <taxon>Craniata</taxon>
        <taxon>Vertebrata</taxon>
        <taxon>Euteleostomi</taxon>
        <taxon>Archelosauria</taxon>
        <taxon>Archosauria</taxon>
        <taxon>Dinosauria</taxon>
        <taxon>Saurischia</taxon>
        <taxon>Theropoda</taxon>
        <taxon>Coelurosauria</taxon>
        <taxon>Aves</taxon>
        <taxon>Neognathae</taxon>
        <taxon>Galloanserae</taxon>
        <taxon>Galliformes</taxon>
        <taxon>Phasianidae</taxon>
        <taxon>Phasianinae</taxon>
        <taxon>Phasianus</taxon>
    </lineage>
</organism>
<dbReference type="GO" id="GO:0001525">
    <property type="term" value="P:angiogenesis"/>
    <property type="evidence" value="ECO:0007669"/>
    <property type="project" value="TreeGrafter"/>
</dbReference>
<dbReference type="OMA" id="RIRRMLW"/>
<dbReference type="SMART" id="SM01132">
    <property type="entry name" value="DIL"/>
    <property type="match status" value="1"/>
</dbReference>
<name>A0A669QZX6_PHACC</name>
<dbReference type="GO" id="GO:0051020">
    <property type="term" value="F:GTPase binding"/>
    <property type="evidence" value="ECO:0007669"/>
    <property type="project" value="TreeGrafter"/>
</dbReference>
<dbReference type="OrthoDB" id="3908708at2759"/>
<dbReference type="PANTHER" id="PTHR16027:SF4">
    <property type="entry name" value="RAS-INTERACTING PROTEIN 1"/>
    <property type="match status" value="1"/>
</dbReference>
<proteinExistence type="predicted"/>
<dbReference type="KEGG" id="pcoc:116241716"/>